<name>A0A142IIP4_9CAUD</name>
<evidence type="ECO:0000313" key="1">
    <source>
        <dbReference type="EMBL" id="AMR59832.1"/>
    </source>
</evidence>
<sequence length="167" mass="18758">MKCNNVNHHLIKVVLFTVLLMVLVVGLRISKAHADEFSGFQGSINGSIPAYTRTINLNDKPFWCNARKLLKKQCRVVDISFNGRVAIVHRPGDKDCPGGWWGAVDRHNGDALWLIPNRDELSVEKICSKDFRAGFVQRPDTKTLAPSLCTTVWKLSKQSTIQNNSKN</sequence>
<protein>
    <submittedName>
        <fullName evidence="1">Uncharacterized protein</fullName>
    </submittedName>
</protein>
<proteinExistence type="predicted"/>
<reference evidence="1 2" key="1">
    <citation type="submission" date="2016-02" db="EMBL/GenBank/DDBJ databases">
        <title>Complete genome sequence of a polyvalent bacteriophage, SEGD1, simultaneously inhibiting both Salmonella enterica and Escherichia coli O157:H7.</title>
        <authorList>
            <person name="Fan J."/>
            <person name="Ma J."/>
        </authorList>
    </citation>
    <scope>NUCLEOTIDE SEQUENCE [LARGE SCALE GENOMIC DNA]</scope>
</reference>
<accession>A0A142IIP4</accession>
<gene>
    <name evidence="1" type="ORF">SEGD1_185</name>
</gene>
<dbReference type="Proteomes" id="UP000223976">
    <property type="component" value="Segment"/>
</dbReference>
<dbReference type="EMBL" id="KU726251">
    <property type="protein sequence ID" value="AMR59832.1"/>
    <property type="molecule type" value="Genomic_DNA"/>
</dbReference>
<organism evidence="1 2">
    <name type="scientific">Enterobacteria phage SEGD1</name>
    <dbReference type="NCBI Taxonomy" id="1805456"/>
    <lineage>
        <taxon>Viruses</taxon>
        <taxon>Duplodnaviria</taxon>
        <taxon>Heunggongvirae</taxon>
        <taxon>Uroviricota</taxon>
        <taxon>Caudoviricetes</taxon>
        <taxon>Chimalliviridae</taxon>
        <taxon>Seoulvirus</taxon>
        <taxon>Seoulvirus SPN3US</taxon>
    </lineage>
</organism>
<evidence type="ECO:0000313" key="2">
    <source>
        <dbReference type="Proteomes" id="UP000223976"/>
    </source>
</evidence>